<feature type="compositionally biased region" description="Low complexity" evidence="1">
    <location>
        <begin position="25"/>
        <end position="37"/>
    </location>
</feature>
<reference evidence="3 4" key="1">
    <citation type="submission" date="2023-10" db="EMBL/GenBank/DDBJ databases">
        <title>Characterization of rhizosphere-enriched actinobacteria from wheat plants lab-grown on chernevaya soil.</title>
        <authorList>
            <person name="Tikhonova E.N."/>
            <person name="Konopkin A."/>
            <person name="Kravchenko I.K."/>
        </authorList>
    </citation>
    <scope>NUCLEOTIDE SEQUENCE [LARGE SCALE GENOMIC DNA]</scope>
    <source>
        <strain evidence="3 4">RR29</strain>
    </source>
</reference>
<feature type="region of interest" description="Disordered" evidence="1">
    <location>
        <begin position="184"/>
        <end position="250"/>
    </location>
</feature>
<comment type="caution">
    <text evidence="3">The sequence shown here is derived from an EMBL/GenBank/DDBJ whole genome shotgun (WGS) entry which is preliminary data.</text>
</comment>
<evidence type="ECO:0000256" key="2">
    <source>
        <dbReference type="SAM" id="Phobius"/>
    </source>
</evidence>
<feature type="transmembrane region" description="Helical" evidence="2">
    <location>
        <begin position="254"/>
        <end position="272"/>
    </location>
</feature>
<evidence type="ECO:0000256" key="1">
    <source>
        <dbReference type="SAM" id="MobiDB-lite"/>
    </source>
</evidence>
<keyword evidence="4" id="KW-1185">Reference proteome</keyword>
<name>A0ABU4FK37_9ACTN</name>
<organism evidence="3 4">
    <name type="scientific">Streptomyces prunicolor</name>
    <dbReference type="NCBI Taxonomy" id="67348"/>
    <lineage>
        <taxon>Bacteria</taxon>
        <taxon>Bacillati</taxon>
        <taxon>Actinomycetota</taxon>
        <taxon>Actinomycetes</taxon>
        <taxon>Kitasatosporales</taxon>
        <taxon>Streptomycetaceae</taxon>
        <taxon>Streptomyces</taxon>
    </lineage>
</organism>
<keyword evidence="2" id="KW-0472">Membrane</keyword>
<feature type="transmembrane region" description="Helical" evidence="2">
    <location>
        <begin position="346"/>
        <end position="369"/>
    </location>
</feature>
<feature type="region of interest" description="Disordered" evidence="1">
    <location>
        <begin position="1"/>
        <end position="56"/>
    </location>
</feature>
<evidence type="ECO:0000313" key="4">
    <source>
        <dbReference type="Proteomes" id="UP001187346"/>
    </source>
</evidence>
<sequence length="396" mass="41828">MTTRSFSPSPDQPEIPHGIAAHPLAPSDGGPADGSPPTSRPSQEGPAQTDPEGENVDPMHRLVHAAVADRPLEEVLQLITLLEQSPKYAQATVDALRAVGVDRSVEDVTRLVTLLTRPPRNPDCADEAIRAAAEHRPVEDVTRLMALLQRAPLEPHCGEEAVRAAAGRPVEELVQLIGRLAEEAEDAEQAEQQGASAQASGPAADRSAAPLSEPSPGRTPADPRDADLAGDRPAARRRRPRRPRTTARRTAPPLWPRLIAAAALVLCGLSYFPLHRDGASGTAYGFALGVSILCVLLAPALILHGGLFVLAVSVVVPAALAALQLFDGRFHSSRLSQALRITAAPPWFAGLMAVLAALAALTALLALLASRRFGRQLDLPGDPDHRALADASQMPQ</sequence>
<feature type="compositionally biased region" description="Basic residues" evidence="1">
    <location>
        <begin position="235"/>
        <end position="247"/>
    </location>
</feature>
<protein>
    <submittedName>
        <fullName evidence="3">Uncharacterized protein</fullName>
    </submittedName>
</protein>
<accession>A0ABU4FK37</accession>
<feature type="transmembrane region" description="Helical" evidence="2">
    <location>
        <begin position="307"/>
        <end position="326"/>
    </location>
</feature>
<feature type="compositionally biased region" description="Basic and acidic residues" evidence="1">
    <location>
        <begin position="221"/>
        <end position="234"/>
    </location>
</feature>
<dbReference type="RefSeq" id="WP_317774388.1">
    <property type="nucleotide sequence ID" value="NZ_JAWMAJ010000152.1"/>
</dbReference>
<dbReference type="Proteomes" id="UP001187346">
    <property type="component" value="Unassembled WGS sequence"/>
</dbReference>
<keyword evidence="2" id="KW-0812">Transmembrane</keyword>
<feature type="transmembrane region" description="Helical" evidence="2">
    <location>
        <begin position="284"/>
        <end position="302"/>
    </location>
</feature>
<gene>
    <name evidence="3" type="ORF">R5A26_34085</name>
</gene>
<dbReference type="EMBL" id="JAWMAJ010000152">
    <property type="protein sequence ID" value="MDV7220981.1"/>
    <property type="molecule type" value="Genomic_DNA"/>
</dbReference>
<proteinExistence type="predicted"/>
<keyword evidence="2" id="KW-1133">Transmembrane helix</keyword>
<evidence type="ECO:0000313" key="3">
    <source>
        <dbReference type="EMBL" id="MDV7220981.1"/>
    </source>
</evidence>
<feature type="compositionally biased region" description="Low complexity" evidence="1">
    <location>
        <begin position="190"/>
        <end position="205"/>
    </location>
</feature>